<dbReference type="CDD" id="cd18793">
    <property type="entry name" value="SF2_C_SNF"/>
    <property type="match status" value="1"/>
</dbReference>
<reference evidence="9" key="2">
    <citation type="submission" date="2009-11" db="EMBL/GenBank/DDBJ databases">
        <title>The Genome Sequence of Allomyces macrogynus strain ATCC 38327.</title>
        <authorList>
            <consortium name="The Broad Institute Genome Sequencing Platform"/>
            <person name="Russ C."/>
            <person name="Cuomo C."/>
            <person name="Shea T."/>
            <person name="Young S.K."/>
            <person name="Zeng Q."/>
            <person name="Koehrsen M."/>
            <person name="Haas B."/>
            <person name="Borodovsky M."/>
            <person name="Guigo R."/>
            <person name="Alvarado L."/>
            <person name="Berlin A."/>
            <person name="Borenstein D."/>
            <person name="Chen Z."/>
            <person name="Engels R."/>
            <person name="Freedman E."/>
            <person name="Gellesch M."/>
            <person name="Goldberg J."/>
            <person name="Griggs A."/>
            <person name="Gujja S."/>
            <person name="Heiman D."/>
            <person name="Hepburn T."/>
            <person name="Howarth C."/>
            <person name="Jen D."/>
            <person name="Larson L."/>
            <person name="Lewis B."/>
            <person name="Mehta T."/>
            <person name="Park D."/>
            <person name="Pearson M."/>
            <person name="Roberts A."/>
            <person name="Saif S."/>
            <person name="Shenoy N."/>
            <person name="Sisk P."/>
            <person name="Stolte C."/>
            <person name="Sykes S."/>
            <person name="Walk T."/>
            <person name="White J."/>
            <person name="Yandava C."/>
            <person name="Burger G."/>
            <person name="Gray M.W."/>
            <person name="Holland P.W.H."/>
            <person name="King N."/>
            <person name="Lang F.B.F."/>
            <person name="Roger A.J."/>
            <person name="Ruiz-Trillo I."/>
            <person name="Lander E."/>
            <person name="Nusbaum C."/>
        </authorList>
    </citation>
    <scope>NUCLEOTIDE SEQUENCE [LARGE SCALE GENOMIC DNA]</scope>
    <source>
        <strain evidence="9">ATCC 38327</strain>
    </source>
</reference>
<dbReference type="STRING" id="578462.A0A0L0SQH1"/>
<evidence type="ECO:0000256" key="5">
    <source>
        <dbReference type="SAM" id="MobiDB-lite"/>
    </source>
</evidence>
<dbReference type="GO" id="GO:0004386">
    <property type="term" value="F:helicase activity"/>
    <property type="evidence" value="ECO:0007669"/>
    <property type="project" value="UniProtKB-KW"/>
</dbReference>
<dbReference type="InterPro" id="IPR049730">
    <property type="entry name" value="SNF2/RAD54-like_C"/>
</dbReference>
<dbReference type="Pfam" id="PF00176">
    <property type="entry name" value="SNF2-rel_dom"/>
    <property type="match status" value="1"/>
</dbReference>
<evidence type="ECO:0000259" key="7">
    <source>
        <dbReference type="PROSITE" id="PS51194"/>
    </source>
</evidence>
<gene>
    <name evidence="8" type="ORF">AMAG_10102</name>
</gene>
<dbReference type="GO" id="GO:0005634">
    <property type="term" value="C:nucleus"/>
    <property type="evidence" value="ECO:0007669"/>
    <property type="project" value="TreeGrafter"/>
</dbReference>
<dbReference type="GO" id="GO:0015616">
    <property type="term" value="F:DNA translocase activity"/>
    <property type="evidence" value="ECO:0007669"/>
    <property type="project" value="TreeGrafter"/>
</dbReference>
<name>A0A0L0SQH1_ALLM3</name>
<dbReference type="PROSITE" id="PS51192">
    <property type="entry name" value="HELICASE_ATP_BIND_1"/>
    <property type="match status" value="1"/>
</dbReference>
<dbReference type="SMART" id="SM00490">
    <property type="entry name" value="HELICc"/>
    <property type="match status" value="1"/>
</dbReference>
<dbReference type="InterPro" id="IPR014001">
    <property type="entry name" value="Helicase_ATP-bd"/>
</dbReference>
<proteinExistence type="predicted"/>
<evidence type="ECO:0000256" key="2">
    <source>
        <dbReference type="ARBA" id="ARBA00022801"/>
    </source>
</evidence>
<dbReference type="GO" id="GO:0045003">
    <property type="term" value="P:double-strand break repair via synthesis-dependent strand annealing"/>
    <property type="evidence" value="ECO:0007669"/>
    <property type="project" value="TreeGrafter"/>
</dbReference>
<keyword evidence="4" id="KW-0067">ATP-binding</keyword>
<reference evidence="8 9" key="1">
    <citation type="submission" date="2009-11" db="EMBL/GenBank/DDBJ databases">
        <title>Annotation of Allomyces macrogynus ATCC 38327.</title>
        <authorList>
            <consortium name="The Broad Institute Genome Sequencing Platform"/>
            <person name="Russ C."/>
            <person name="Cuomo C."/>
            <person name="Burger G."/>
            <person name="Gray M.W."/>
            <person name="Holland P.W.H."/>
            <person name="King N."/>
            <person name="Lang F.B.F."/>
            <person name="Roger A.J."/>
            <person name="Ruiz-Trillo I."/>
            <person name="Young S.K."/>
            <person name="Zeng Q."/>
            <person name="Gargeya S."/>
            <person name="Fitzgerald M."/>
            <person name="Haas B."/>
            <person name="Abouelleil A."/>
            <person name="Alvarado L."/>
            <person name="Arachchi H.M."/>
            <person name="Berlin A."/>
            <person name="Chapman S.B."/>
            <person name="Gearin G."/>
            <person name="Goldberg J."/>
            <person name="Griggs A."/>
            <person name="Gujja S."/>
            <person name="Hansen M."/>
            <person name="Heiman D."/>
            <person name="Howarth C."/>
            <person name="Larimer J."/>
            <person name="Lui A."/>
            <person name="MacDonald P.J.P."/>
            <person name="McCowen C."/>
            <person name="Montmayeur A."/>
            <person name="Murphy C."/>
            <person name="Neiman D."/>
            <person name="Pearson M."/>
            <person name="Priest M."/>
            <person name="Roberts A."/>
            <person name="Saif S."/>
            <person name="Shea T."/>
            <person name="Sisk P."/>
            <person name="Stolte C."/>
            <person name="Sykes S."/>
            <person name="Wortman J."/>
            <person name="Nusbaum C."/>
            <person name="Birren B."/>
        </authorList>
    </citation>
    <scope>NUCLEOTIDE SEQUENCE [LARGE SCALE GENOMIC DNA]</scope>
    <source>
        <strain evidence="8 9">ATCC 38327</strain>
    </source>
</reference>
<dbReference type="Pfam" id="PF00271">
    <property type="entry name" value="Helicase_C"/>
    <property type="match status" value="1"/>
</dbReference>
<dbReference type="PROSITE" id="PS51194">
    <property type="entry name" value="HELICASE_CTER"/>
    <property type="match status" value="1"/>
</dbReference>
<dbReference type="GO" id="GO:0016787">
    <property type="term" value="F:hydrolase activity"/>
    <property type="evidence" value="ECO:0007669"/>
    <property type="project" value="UniProtKB-KW"/>
</dbReference>
<feature type="region of interest" description="Disordered" evidence="5">
    <location>
        <begin position="1"/>
        <end position="337"/>
    </location>
</feature>
<dbReference type="OrthoDB" id="413460at2759"/>
<dbReference type="Proteomes" id="UP000054350">
    <property type="component" value="Unassembled WGS sequence"/>
</dbReference>
<dbReference type="InterPro" id="IPR000330">
    <property type="entry name" value="SNF2_N"/>
</dbReference>
<protein>
    <recommendedName>
        <fullName evidence="10">DNA repair protein rhp54</fullName>
    </recommendedName>
</protein>
<dbReference type="FunFam" id="3.40.50.300:FF:000332">
    <property type="entry name" value="DNA repair and recombination protein RAD54-like"/>
    <property type="match status" value="1"/>
</dbReference>
<feature type="compositionally biased region" description="Low complexity" evidence="5">
    <location>
        <begin position="320"/>
        <end position="333"/>
    </location>
</feature>
<keyword evidence="9" id="KW-1185">Reference proteome</keyword>
<dbReference type="InterPro" id="IPR050496">
    <property type="entry name" value="SNF2_RAD54_helicase_repair"/>
</dbReference>
<dbReference type="Gene3D" id="1.20.120.850">
    <property type="entry name" value="SWI2/SNF2 ATPases, N-terminal domain"/>
    <property type="match status" value="1"/>
</dbReference>
<organism evidence="8 9">
    <name type="scientific">Allomyces macrogynus (strain ATCC 38327)</name>
    <name type="common">Allomyces javanicus var. macrogynus</name>
    <dbReference type="NCBI Taxonomy" id="578462"/>
    <lineage>
        <taxon>Eukaryota</taxon>
        <taxon>Fungi</taxon>
        <taxon>Fungi incertae sedis</taxon>
        <taxon>Blastocladiomycota</taxon>
        <taxon>Blastocladiomycetes</taxon>
        <taxon>Blastocladiales</taxon>
        <taxon>Blastocladiaceae</taxon>
        <taxon>Allomyces</taxon>
    </lineage>
</organism>
<keyword evidence="1" id="KW-0547">Nucleotide-binding</keyword>
<feature type="domain" description="Helicase C-terminal" evidence="7">
    <location>
        <begin position="691"/>
        <end position="844"/>
    </location>
</feature>
<dbReference type="Gene3D" id="3.40.50.10810">
    <property type="entry name" value="Tandem AAA-ATPase domain"/>
    <property type="match status" value="2"/>
</dbReference>
<dbReference type="InterPro" id="IPR038718">
    <property type="entry name" value="SNF2-like_sf"/>
</dbReference>
<evidence type="ECO:0000313" key="8">
    <source>
        <dbReference type="EMBL" id="KNE64752.1"/>
    </source>
</evidence>
<dbReference type="eggNOG" id="KOG0390">
    <property type="taxonomic scope" value="Eukaryota"/>
</dbReference>
<accession>A0A0L0SQH1</accession>
<dbReference type="SMART" id="SM00487">
    <property type="entry name" value="DEXDc"/>
    <property type="match status" value="1"/>
</dbReference>
<keyword evidence="3" id="KW-0347">Helicase</keyword>
<evidence type="ECO:0000256" key="1">
    <source>
        <dbReference type="ARBA" id="ARBA00022741"/>
    </source>
</evidence>
<feature type="compositionally biased region" description="Acidic residues" evidence="5">
    <location>
        <begin position="23"/>
        <end position="54"/>
    </location>
</feature>
<dbReference type="GO" id="GO:0005524">
    <property type="term" value="F:ATP binding"/>
    <property type="evidence" value="ECO:0007669"/>
    <property type="project" value="UniProtKB-KW"/>
</dbReference>
<evidence type="ECO:0000256" key="3">
    <source>
        <dbReference type="ARBA" id="ARBA00022806"/>
    </source>
</evidence>
<dbReference type="InterPro" id="IPR027417">
    <property type="entry name" value="P-loop_NTPase"/>
</dbReference>
<feature type="compositionally biased region" description="Low complexity" evidence="5">
    <location>
        <begin position="158"/>
        <end position="204"/>
    </location>
</feature>
<dbReference type="Gene3D" id="3.40.50.300">
    <property type="entry name" value="P-loop containing nucleotide triphosphate hydrolases"/>
    <property type="match status" value="1"/>
</dbReference>
<dbReference type="PANTHER" id="PTHR45629:SF7">
    <property type="entry name" value="DNA EXCISION REPAIR PROTEIN ERCC-6-RELATED"/>
    <property type="match status" value="1"/>
</dbReference>
<dbReference type="GO" id="GO:0007131">
    <property type="term" value="P:reciprocal meiotic recombination"/>
    <property type="evidence" value="ECO:0007669"/>
    <property type="project" value="TreeGrafter"/>
</dbReference>
<evidence type="ECO:0000259" key="6">
    <source>
        <dbReference type="PROSITE" id="PS51192"/>
    </source>
</evidence>
<evidence type="ECO:0008006" key="10">
    <source>
        <dbReference type="Google" id="ProtNLM"/>
    </source>
</evidence>
<evidence type="ECO:0000313" key="9">
    <source>
        <dbReference type="Proteomes" id="UP000054350"/>
    </source>
</evidence>
<feature type="compositionally biased region" description="Acidic residues" evidence="5">
    <location>
        <begin position="214"/>
        <end position="229"/>
    </location>
</feature>
<feature type="compositionally biased region" description="Acidic residues" evidence="5">
    <location>
        <begin position="110"/>
        <end position="130"/>
    </location>
</feature>
<dbReference type="InterPro" id="IPR001650">
    <property type="entry name" value="Helicase_C-like"/>
</dbReference>
<feature type="domain" description="Helicase ATP-binding" evidence="6">
    <location>
        <begin position="389"/>
        <end position="559"/>
    </location>
</feature>
<dbReference type="EMBL" id="GG745345">
    <property type="protein sequence ID" value="KNE64752.1"/>
    <property type="molecule type" value="Genomic_DNA"/>
</dbReference>
<keyword evidence="2" id="KW-0378">Hydrolase</keyword>
<dbReference type="VEuPathDB" id="FungiDB:AMAG_10102"/>
<evidence type="ECO:0000256" key="4">
    <source>
        <dbReference type="ARBA" id="ARBA00022840"/>
    </source>
</evidence>
<sequence length="934" mass="102313">MSRPRRAASGTKSYAPPPQLQLSDDDDDDDDFDDDDDALTDEEVDMLDASDDGEAVPQRPPSDSEIVSDPSPPSPPPACPSSVRRTASAAVGSARPKPATKGRARSTGSDSDDFSGGEPGEEEDDDDDFEPAPKRAMPRAPGKPIVKAPSITKLPVLPARTPVKPAAAAAAAPTRTPTTATRTPMKPTAVAPTRVPTTAVTTPAAKRRKTDPGSDADNDETASDPDDGDPPAPMSTLPTPSRTPLKLLGLVPNGSMTSSTPRSLGLTRTGSMLVATPLPSTPLPRPAGMVQAGKRTRRGAVPAGTPPRPLGLSMRPVARSSSGESGSLSSSPGAVPTSLVKPFKAPTFKKPPARPLHDPDAPDAIVLWRPPEASATELLSIKEEDKEVAVVIDPTLGRILRPHQITGVEFMYQCVIGERVEGIEKAIIVCPSSLVRNWANELVKWLGENAIHPLCADNKGSKEQSINNIKQFVSAHGRGVIYPILIISYESLRIYSENLGKSEIGLMLCDEGHRLKNPDSQTYHALNALNVPRRVILSGTPIQNDLTEYFSLLNFACPTLLGDGAQFRKYYQIPIERGRDANATEQERDLCEERMRALVKQANSVMIRRTQDLLRMYLPTKQEHVVFIKLAPEQEAMYRAYLASDDVKRLLRGKDSQPLQAIGYLKKLVNHPKLVDEKRLLNVAQGGKLVVLERMLHKIKTTTKDKIVLISNYTQTLDVMEQLCQSRAWGSLRLDGTMTVKKRQKLVDQFNDPNGSEFVFLLSSKAGGCGLNLIGANRLILFDPDWNPASDMQALARVWRDGQQKTCFIYRFIATGTIEEKIFQRQCHKQMLSNCVVDAETDVERHFSLDNLKELFQYNDATLSDTHASYKCKRCINDIQSKPPARSSSARNEATDKSLWNHFSKKELNKVPDGMLREAGKDLVTFVFQNEVTG</sequence>
<dbReference type="PANTHER" id="PTHR45629">
    <property type="entry name" value="SNF2/RAD54 FAMILY MEMBER"/>
    <property type="match status" value="1"/>
</dbReference>
<dbReference type="SUPFAM" id="SSF52540">
    <property type="entry name" value="P-loop containing nucleoside triphosphate hydrolases"/>
    <property type="match status" value="2"/>
</dbReference>
<feature type="compositionally biased region" description="Pro residues" evidence="5">
    <location>
        <begin position="70"/>
        <end position="79"/>
    </location>
</feature>
<feature type="compositionally biased region" description="Polar residues" evidence="5">
    <location>
        <begin position="254"/>
        <end position="270"/>
    </location>
</feature>
<dbReference type="AlphaFoldDB" id="A0A0L0SQH1"/>